<feature type="transmembrane region" description="Helical" evidence="1">
    <location>
        <begin position="494"/>
        <end position="519"/>
    </location>
</feature>
<dbReference type="PANTHER" id="PTHR38434:SF1">
    <property type="entry name" value="BLL2549 PROTEIN"/>
    <property type="match status" value="1"/>
</dbReference>
<feature type="transmembrane region" description="Helical" evidence="1">
    <location>
        <begin position="780"/>
        <end position="797"/>
    </location>
</feature>
<feature type="transmembrane region" description="Helical" evidence="1">
    <location>
        <begin position="361"/>
        <end position="382"/>
    </location>
</feature>
<gene>
    <name evidence="2" type="ORF">ESZ48_05035</name>
</gene>
<feature type="transmembrane region" description="Helical" evidence="1">
    <location>
        <begin position="276"/>
        <end position="296"/>
    </location>
</feature>
<keyword evidence="1" id="KW-1133">Transmembrane helix</keyword>
<feature type="transmembrane region" description="Helical" evidence="1">
    <location>
        <begin position="254"/>
        <end position="270"/>
    </location>
</feature>
<dbReference type="AlphaFoldDB" id="A0A4Q0XLK2"/>
<feature type="transmembrane region" description="Helical" evidence="1">
    <location>
        <begin position="226"/>
        <end position="247"/>
    </location>
</feature>
<dbReference type="EMBL" id="SDDZ01000002">
    <property type="protein sequence ID" value="RXJ51239.1"/>
    <property type="molecule type" value="Genomic_DNA"/>
</dbReference>
<protein>
    <submittedName>
        <fullName evidence="2">DUF2339 domain-containing protein</fullName>
    </submittedName>
</protein>
<feature type="transmembrane region" description="Helical" evidence="1">
    <location>
        <begin position="197"/>
        <end position="220"/>
    </location>
</feature>
<feature type="transmembrane region" description="Helical" evidence="1">
    <location>
        <begin position="464"/>
        <end position="482"/>
    </location>
</feature>
<proteinExistence type="predicted"/>
<dbReference type="Proteomes" id="UP000289792">
    <property type="component" value="Unassembled WGS sequence"/>
</dbReference>
<feature type="transmembrane region" description="Helical" evidence="1">
    <location>
        <begin position="540"/>
        <end position="559"/>
    </location>
</feature>
<dbReference type="InterPro" id="IPR019286">
    <property type="entry name" value="DUF2339_TM"/>
</dbReference>
<accession>A0A4Q0XLK2</accession>
<keyword evidence="1" id="KW-0812">Transmembrane</keyword>
<feature type="transmembrane region" description="Helical" evidence="1">
    <location>
        <begin position="751"/>
        <end position="768"/>
    </location>
</feature>
<dbReference type="PANTHER" id="PTHR38434">
    <property type="entry name" value="BLL2549 PROTEIN"/>
    <property type="match status" value="1"/>
</dbReference>
<sequence>MEYVLLVVIIILLIFQNSKYRKESLNLNNKLHTLNDKLNTLLSHYKDGTRPVEKESVQDAADLDIVIPTEVIVEEAIPVERSVIPLVAEEETAESIEAAESVRSAYTTAPAIEEEKEVQPPRPGIWQRFKERNPDLEKFIGENLINKIGILILVLGISYFVKYAIDKDWINEPARVGIGILAGSLVLFIAHRLRQKYAPFSSVLVAGAIAIYYFTIAIAFHEYQLFGQQVAFAIMVLITAFSCLISLSYNRMELAILSLIGGFLVPFMISTGSGNYMVLFTYIAILDIGILALAYFKRWHVVQVLAFIFTMVLFGSWVVNEMNIPEPPYLGALIFAFVFYLIFIVITIINNLRTKGSFTKIQLVMLTVNNFVFYGIGILVLSEFKPEFKGLFTALLAVLNLGYALLLYKKFGLDKTAIYLLIGLTLTFITLAVPVQFSGNNITMFWAAEAVLLLWLSQKSQIKSYRFAAVIVQFLMLISLFMDWFGYVDWVEPLALVINPIFIAGLLVVASFVSVGYLLRHETEKLSKFGLTFKPQLYRKLVNILAIITGYFVGLFEVGHQSYTRYNFTDFLAIIVLYHLLFIAVFCFIVYRNKKAWSNKLITILVVVNIILFAFVLMRIPFLELENNIQSSTQNYTAYYLHLLSLVIIVYFWYVLFKSNQGQRVFSIFKASWTLWAAVFVLVVMASTEMIIQGLHIMDVSIDNTQLDYDAKTEMISAARYKIIKTGFPVLWGIMAFVFLIVGIKKQIKHLRIIALTLLGITIIKLFVYDISNVSETGKIIAFILLGVLILIISFVYQKLKFLVVDETKTPENDKID</sequence>
<dbReference type="OrthoDB" id="666059at2"/>
<keyword evidence="1" id="KW-0472">Membrane</keyword>
<feature type="transmembrane region" description="Helical" evidence="1">
    <location>
        <begin position="173"/>
        <end position="190"/>
    </location>
</feature>
<feature type="transmembrane region" description="Helical" evidence="1">
    <location>
        <begin position="388"/>
        <end position="408"/>
    </location>
</feature>
<organism evidence="2 3">
    <name type="scientific">Gelidibacter gilvus</name>
    <dbReference type="NCBI Taxonomy" id="59602"/>
    <lineage>
        <taxon>Bacteria</taxon>
        <taxon>Pseudomonadati</taxon>
        <taxon>Bacteroidota</taxon>
        <taxon>Flavobacteriia</taxon>
        <taxon>Flavobacteriales</taxon>
        <taxon>Flavobacteriaceae</taxon>
        <taxon>Gelidibacter</taxon>
    </lineage>
</organism>
<evidence type="ECO:0000256" key="1">
    <source>
        <dbReference type="SAM" id="Phobius"/>
    </source>
</evidence>
<name>A0A4Q0XLK2_9FLAO</name>
<dbReference type="RefSeq" id="WP_129016237.1">
    <property type="nucleotide sequence ID" value="NZ_SDDZ01000002.1"/>
</dbReference>
<feature type="transmembrane region" description="Helical" evidence="1">
    <location>
        <begin position="668"/>
        <end position="688"/>
    </location>
</feature>
<evidence type="ECO:0000313" key="2">
    <source>
        <dbReference type="EMBL" id="RXJ51239.1"/>
    </source>
</evidence>
<feature type="transmembrane region" description="Helical" evidence="1">
    <location>
        <begin position="601"/>
        <end position="618"/>
    </location>
</feature>
<feature type="transmembrane region" description="Helical" evidence="1">
    <location>
        <begin position="571"/>
        <end position="589"/>
    </location>
</feature>
<feature type="transmembrane region" description="Helical" evidence="1">
    <location>
        <begin position="144"/>
        <end position="161"/>
    </location>
</feature>
<feature type="transmembrane region" description="Helical" evidence="1">
    <location>
        <begin position="417"/>
        <end position="435"/>
    </location>
</feature>
<feature type="transmembrane region" description="Helical" evidence="1">
    <location>
        <begin position="330"/>
        <end position="349"/>
    </location>
</feature>
<dbReference type="Pfam" id="PF10101">
    <property type="entry name" value="DUF2339"/>
    <property type="match status" value="1"/>
</dbReference>
<feature type="transmembrane region" description="Helical" evidence="1">
    <location>
        <begin position="723"/>
        <end position="744"/>
    </location>
</feature>
<keyword evidence="3" id="KW-1185">Reference proteome</keyword>
<feature type="transmembrane region" description="Helical" evidence="1">
    <location>
        <begin position="301"/>
        <end position="318"/>
    </location>
</feature>
<feature type="transmembrane region" description="Helical" evidence="1">
    <location>
        <begin position="441"/>
        <end position="457"/>
    </location>
</feature>
<feature type="transmembrane region" description="Helical" evidence="1">
    <location>
        <begin position="638"/>
        <end position="656"/>
    </location>
</feature>
<reference evidence="2 3" key="1">
    <citation type="submission" date="2019-01" db="EMBL/GenBank/DDBJ databases">
        <title>Genome sequence of the Antarctic species Gelidibacter gilvus ACAM 158(T).</title>
        <authorList>
            <person name="Bowman J.P."/>
        </authorList>
    </citation>
    <scope>NUCLEOTIDE SEQUENCE [LARGE SCALE GENOMIC DNA]</scope>
    <source>
        <strain evidence="2 3">IC158</strain>
    </source>
</reference>
<comment type="caution">
    <text evidence="2">The sequence shown here is derived from an EMBL/GenBank/DDBJ whole genome shotgun (WGS) entry which is preliminary data.</text>
</comment>
<evidence type="ECO:0000313" key="3">
    <source>
        <dbReference type="Proteomes" id="UP000289792"/>
    </source>
</evidence>